<accession>A0A6J6U875</accession>
<name>A0A6J6U875_9ZZZZ</name>
<proteinExistence type="predicted"/>
<dbReference type="EMBL" id="CAEZZI010000044">
    <property type="protein sequence ID" value="CAB4754783.1"/>
    <property type="molecule type" value="Genomic_DNA"/>
</dbReference>
<dbReference type="AlphaFoldDB" id="A0A6J6U875"/>
<gene>
    <name evidence="1" type="ORF">UFOPK2842_00587</name>
</gene>
<organism evidence="1">
    <name type="scientific">freshwater metagenome</name>
    <dbReference type="NCBI Taxonomy" id="449393"/>
    <lineage>
        <taxon>unclassified sequences</taxon>
        <taxon>metagenomes</taxon>
        <taxon>ecological metagenomes</taxon>
    </lineage>
</organism>
<reference evidence="1" key="1">
    <citation type="submission" date="2020-05" db="EMBL/GenBank/DDBJ databases">
        <authorList>
            <person name="Chiriac C."/>
            <person name="Salcher M."/>
            <person name="Ghai R."/>
            <person name="Kavagutti S V."/>
        </authorList>
    </citation>
    <scope>NUCLEOTIDE SEQUENCE</scope>
</reference>
<protein>
    <submittedName>
        <fullName evidence="1">Unannotated protein</fullName>
    </submittedName>
</protein>
<evidence type="ECO:0000313" key="1">
    <source>
        <dbReference type="EMBL" id="CAB4754783.1"/>
    </source>
</evidence>
<sequence>MRPIPTRVRELQSADHFELLRAAHAKLLRRWHPRLHAKFDCDGVHLRESEQFHRSLLNQMMRLAQLICALHQDLHLLKLLQLQHRISQRPHQVCLFHVDQVNHQDQVLLLCHLVPTLLNLHQRELLLRAEQIIQMFELAALLLILQFQSQQLLHRRAKSTLGLGLITSLGCAVHWHIVNQSDAIYPTGDDCTLI</sequence>